<evidence type="ECO:0000313" key="2">
    <source>
        <dbReference type="Proteomes" id="UP000297839"/>
    </source>
</evidence>
<proteinExistence type="predicted"/>
<dbReference type="EMBL" id="SMLK01000005">
    <property type="protein sequence ID" value="TFY99109.1"/>
    <property type="molecule type" value="Genomic_DNA"/>
</dbReference>
<dbReference type="AlphaFoldDB" id="A0A4Z0BL22"/>
<gene>
    <name evidence="1" type="ORF">EZ216_16255</name>
</gene>
<protein>
    <submittedName>
        <fullName evidence="1">Uncharacterized protein</fullName>
    </submittedName>
</protein>
<sequence length="369" mass="39022">MKPAAAPREARVAYAALGREGQFRLASELVATRAHELKAAYAGVLSVGFGFKSRRTASGARRLVRVPCVVFEVPRKKPMRRAQDRARAIPPYLLAYEDVEGVRRLCAVPTDVKETADFGDAFAHGGGEDNPSPFQLVVAGKRPGEEVWGALTAVVRRSSAPGVLHGLSCRHVLSRSLADQPDIASNRAVWAGEGSALGRTDATRGDLVPQPLASFDAQLLRLGPGASAAAAGLLGGMSLDPQHPVLTGPQAIPDGFWVLAPRADAQGRRIRLWVKFLDCPQWRPISYPLPQGPMDVAHMLLLRGQVTGGRLQPGDSGSPAAVAAPGGATFVGMYLGGDGTNAFFIPGWQLLVPGNFGLPSSQSLQLINP</sequence>
<reference evidence="1 2" key="1">
    <citation type="submission" date="2019-03" db="EMBL/GenBank/DDBJ databases">
        <title>Ramlibacter sp. 18x22-1, whole genome shotgun sequence.</title>
        <authorList>
            <person name="Zhang X."/>
            <person name="Feng G."/>
            <person name="Zhu H."/>
        </authorList>
    </citation>
    <scope>NUCLEOTIDE SEQUENCE [LARGE SCALE GENOMIC DNA]</scope>
    <source>
        <strain evidence="1 2">18x22-1</strain>
    </source>
</reference>
<keyword evidence="2" id="KW-1185">Reference proteome</keyword>
<dbReference type="Proteomes" id="UP000297839">
    <property type="component" value="Unassembled WGS sequence"/>
</dbReference>
<organism evidence="1 2">
    <name type="scientific">Ramlibacter humi</name>
    <dbReference type="NCBI Taxonomy" id="2530451"/>
    <lineage>
        <taxon>Bacteria</taxon>
        <taxon>Pseudomonadati</taxon>
        <taxon>Pseudomonadota</taxon>
        <taxon>Betaproteobacteria</taxon>
        <taxon>Burkholderiales</taxon>
        <taxon>Comamonadaceae</taxon>
        <taxon>Ramlibacter</taxon>
    </lineage>
</organism>
<comment type="caution">
    <text evidence="1">The sequence shown here is derived from an EMBL/GenBank/DDBJ whole genome shotgun (WGS) entry which is preliminary data.</text>
</comment>
<accession>A0A4Z0BL22</accession>
<evidence type="ECO:0000313" key="1">
    <source>
        <dbReference type="EMBL" id="TFY99109.1"/>
    </source>
</evidence>
<name>A0A4Z0BL22_9BURK</name>
<dbReference type="RefSeq" id="WP_135250828.1">
    <property type="nucleotide sequence ID" value="NZ_SMLK01000005.1"/>
</dbReference>